<evidence type="ECO:0000313" key="2">
    <source>
        <dbReference type="EMBL" id="KAG2330063.1"/>
    </source>
</evidence>
<comment type="caution">
    <text evidence="2">The sequence shown here is derived from an EMBL/GenBank/DDBJ whole genome shotgun (WGS) entry which is preliminary data.</text>
</comment>
<gene>
    <name evidence="2" type="ORF">Bca52824_001243</name>
</gene>
<accession>A0A8X7WFP3</accession>
<feature type="region of interest" description="Disordered" evidence="1">
    <location>
        <begin position="134"/>
        <end position="161"/>
    </location>
</feature>
<organism evidence="2 3">
    <name type="scientific">Brassica carinata</name>
    <name type="common">Ethiopian mustard</name>
    <name type="synonym">Abyssinian cabbage</name>
    <dbReference type="NCBI Taxonomy" id="52824"/>
    <lineage>
        <taxon>Eukaryota</taxon>
        <taxon>Viridiplantae</taxon>
        <taxon>Streptophyta</taxon>
        <taxon>Embryophyta</taxon>
        <taxon>Tracheophyta</taxon>
        <taxon>Spermatophyta</taxon>
        <taxon>Magnoliopsida</taxon>
        <taxon>eudicotyledons</taxon>
        <taxon>Gunneridae</taxon>
        <taxon>Pentapetalae</taxon>
        <taxon>rosids</taxon>
        <taxon>malvids</taxon>
        <taxon>Brassicales</taxon>
        <taxon>Brassicaceae</taxon>
        <taxon>Brassiceae</taxon>
        <taxon>Brassica</taxon>
    </lineage>
</organism>
<name>A0A8X7WFP3_BRACI</name>
<dbReference type="AlphaFoldDB" id="A0A8X7WFP3"/>
<sequence length="161" mass="19114">MKKKNKWKLMLNLATVIKKGRLQKSMKGRHLWKKKNKWKLIQKSRSPCKLKGRNEEEEISEKLDKLILLVHDLGKRVEVIQNFLRVKVPDGSSINKITRMQNTLMIQKVYPMMKMKKKQILQLTEVNTLGENENKEKITQDEDTEKIEEESCRKQKSQVQI</sequence>
<proteinExistence type="predicted"/>
<evidence type="ECO:0000313" key="3">
    <source>
        <dbReference type="Proteomes" id="UP000886595"/>
    </source>
</evidence>
<dbReference type="EMBL" id="JAAMPC010000001">
    <property type="protein sequence ID" value="KAG2330063.1"/>
    <property type="molecule type" value="Genomic_DNA"/>
</dbReference>
<evidence type="ECO:0000256" key="1">
    <source>
        <dbReference type="SAM" id="MobiDB-lite"/>
    </source>
</evidence>
<reference evidence="2 3" key="1">
    <citation type="submission" date="2020-02" db="EMBL/GenBank/DDBJ databases">
        <authorList>
            <person name="Ma Q."/>
            <person name="Huang Y."/>
            <person name="Song X."/>
            <person name="Pei D."/>
        </authorList>
    </citation>
    <scope>NUCLEOTIDE SEQUENCE [LARGE SCALE GENOMIC DNA]</scope>
    <source>
        <strain evidence="2">Sxm20200214</strain>
        <tissue evidence="2">Leaf</tissue>
    </source>
</reference>
<keyword evidence="3" id="KW-1185">Reference proteome</keyword>
<protein>
    <submittedName>
        <fullName evidence="2">Uncharacterized protein</fullName>
    </submittedName>
</protein>
<dbReference type="Proteomes" id="UP000886595">
    <property type="component" value="Unassembled WGS sequence"/>
</dbReference>